<dbReference type="SUPFAM" id="SSF50630">
    <property type="entry name" value="Acid proteases"/>
    <property type="match status" value="1"/>
</dbReference>
<evidence type="ECO:0000256" key="1">
    <source>
        <dbReference type="ARBA" id="ARBA00022801"/>
    </source>
</evidence>
<comment type="caution">
    <text evidence="3">The sequence shown here is derived from an EMBL/GenBank/DDBJ whole genome shotgun (WGS) entry which is preliminary data.</text>
</comment>
<dbReference type="InterPro" id="IPR001995">
    <property type="entry name" value="Peptidase_A2_cat"/>
</dbReference>
<gene>
    <name evidence="3" type="ORF">ENV17_08315</name>
</gene>
<keyword evidence="3" id="KW-0645">Protease</keyword>
<evidence type="ECO:0000259" key="2">
    <source>
        <dbReference type="PROSITE" id="PS50175"/>
    </source>
</evidence>
<evidence type="ECO:0000313" key="3">
    <source>
        <dbReference type="EMBL" id="HGI44370.1"/>
    </source>
</evidence>
<dbReference type="GO" id="GO:0006508">
    <property type="term" value="P:proteolysis"/>
    <property type="evidence" value="ECO:0007669"/>
    <property type="project" value="UniProtKB-KW"/>
</dbReference>
<organism evidence="3">
    <name type="scientific">Thermofilum pendens</name>
    <dbReference type="NCBI Taxonomy" id="2269"/>
    <lineage>
        <taxon>Archaea</taxon>
        <taxon>Thermoproteota</taxon>
        <taxon>Thermoprotei</taxon>
        <taxon>Thermofilales</taxon>
        <taxon>Thermofilaceae</taxon>
        <taxon>Thermofilum</taxon>
    </lineage>
</organism>
<reference evidence="3" key="1">
    <citation type="journal article" date="2020" name="mSystems">
        <title>Genome- and Community-Level Interaction Insights into Carbon Utilization and Element Cycling Functions of Hydrothermarchaeota in Hydrothermal Sediment.</title>
        <authorList>
            <person name="Zhou Z."/>
            <person name="Liu Y."/>
            <person name="Xu W."/>
            <person name="Pan J."/>
            <person name="Luo Z.H."/>
            <person name="Li M."/>
        </authorList>
    </citation>
    <scope>NUCLEOTIDE SEQUENCE [LARGE SCALE GENOMIC DNA]</scope>
    <source>
        <strain evidence="3">SpSt-735</strain>
    </source>
</reference>
<proteinExistence type="predicted"/>
<dbReference type="InterPro" id="IPR021109">
    <property type="entry name" value="Peptidase_aspartic_dom_sf"/>
</dbReference>
<dbReference type="GO" id="GO:0004190">
    <property type="term" value="F:aspartic-type endopeptidase activity"/>
    <property type="evidence" value="ECO:0007669"/>
    <property type="project" value="InterPro"/>
</dbReference>
<dbReference type="AlphaFoldDB" id="A0A7C4FG86"/>
<name>A0A7C4FG86_THEPE</name>
<sequence length="118" mass="12813">MSFVKIKVGVFNPAEPSRVVEVEGVVDTGAVYTVVRRDILEGLGLKPLGRKRFKAFGGYVERDVGEAGLLLMGERRTVPVIFGETEDAVVIGVTALEIFGLEVDPVRGTLREAELLLL</sequence>
<dbReference type="EMBL" id="DTFI01000244">
    <property type="protein sequence ID" value="HGI44370.1"/>
    <property type="molecule type" value="Genomic_DNA"/>
</dbReference>
<keyword evidence="1" id="KW-0378">Hydrolase</keyword>
<protein>
    <submittedName>
        <fullName evidence="3">Aspartyl protease</fullName>
    </submittedName>
</protein>
<feature type="domain" description="Peptidase A2" evidence="2">
    <location>
        <begin position="22"/>
        <end position="103"/>
    </location>
</feature>
<accession>A0A7C4FG86</accession>
<dbReference type="PROSITE" id="PS50175">
    <property type="entry name" value="ASP_PROT_RETROV"/>
    <property type="match status" value="1"/>
</dbReference>
<dbReference type="Gene3D" id="2.40.70.10">
    <property type="entry name" value="Acid Proteases"/>
    <property type="match status" value="1"/>
</dbReference>